<dbReference type="AlphaFoldDB" id="A0A0V0RJF6"/>
<keyword evidence="2" id="KW-1185">Reference proteome</keyword>
<accession>A0A0V0RJF6</accession>
<proteinExistence type="predicted"/>
<reference evidence="1 2" key="1">
    <citation type="submission" date="2015-01" db="EMBL/GenBank/DDBJ databases">
        <title>Evolution of Trichinella species and genotypes.</title>
        <authorList>
            <person name="Korhonen P.K."/>
            <person name="Edoardo P."/>
            <person name="Giuseppe L.R."/>
            <person name="Gasser R.B."/>
        </authorList>
    </citation>
    <scope>NUCLEOTIDE SEQUENCE [LARGE SCALE GENOMIC DNA]</scope>
    <source>
        <strain evidence="1">ISS37</strain>
    </source>
</reference>
<comment type="caution">
    <text evidence="1">The sequence shown here is derived from an EMBL/GenBank/DDBJ whole genome shotgun (WGS) entry which is preliminary data.</text>
</comment>
<protein>
    <submittedName>
        <fullName evidence="1">Uncharacterized protein</fullName>
    </submittedName>
</protein>
<name>A0A0V0RJF6_9BILA</name>
<evidence type="ECO:0000313" key="1">
    <source>
        <dbReference type="EMBL" id="KRX14474.1"/>
    </source>
</evidence>
<sequence length="79" mass="9209">MLVTNTEILAPVRYREMLNKHLVQYVLAPNYIQGKSCVVKFDFAHDNRCIAFFIIKFVDKASFAAIVKRHYVSNDENNE</sequence>
<dbReference type="EMBL" id="JYDL01000159">
    <property type="protein sequence ID" value="KRX14474.1"/>
    <property type="molecule type" value="Genomic_DNA"/>
</dbReference>
<organism evidence="1 2">
    <name type="scientific">Trichinella nelsoni</name>
    <dbReference type="NCBI Taxonomy" id="6336"/>
    <lineage>
        <taxon>Eukaryota</taxon>
        <taxon>Metazoa</taxon>
        <taxon>Ecdysozoa</taxon>
        <taxon>Nematoda</taxon>
        <taxon>Enoplea</taxon>
        <taxon>Dorylaimia</taxon>
        <taxon>Trichinellida</taxon>
        <taxon>Trichinellidae</taxon>
        <taxon>Trichinella</taxon>
    </lineage>
</organism>
<dbReference type="OrthoDB" id="10424580at2759"/>
<evidence type="ECO:0000313" key="2">
    <source>
        <dbReference type="Proteomes" id="UP000054630"/>
    </source>
</evidence>
<dbReference type="Proteomes" id="UP000054630">
    <property type="component" value="Unassembled WGS sequence"/>
</dbReference>
<gene>
    <name evidence="1" type="ORF">T07_6742</name>
</gene>